<dbReference type="SUPFAM" id="SSF52540">
    <property type="entry name" value="P-loop containing nucleoside triphosphate hydrolases"/>
    <property type="match status" value="1"/>
</dbReference>
<evidence type="ECO:0000256" key="2">
    <source>
        <dbReference type="ARBA" id="ARBA00022692"/>
    </source>
</evidence>
<dbReference type="SMART" id="SM00382">
    <property type="entry name" value="AAA"/>
    <property type="match status" value="1"/>
</dbReference>
<feature type="transmembrane region" description="Helical" evidence="7">
    <location>
        <begin position="159"/>
        <end position="177"/>
    </location>
</feature>
<dbReference type="GO" id="GO:0005524">
    <property type="term" value="F:ATP binding"/>
    <property type="evidence" value="ECO:0007669"/>
    <property type="project" value="UniProtKB-KW"/>
</dbReference>
<dbReference type="GO" id="GO:0016887">
    <property type="term" value="F:ATP hydrolysis activity"/>
    <property type="evidence" value="ECO:0007669"/>
    <property type="project" value="InterPro"/>
</dbReference>
<evidence type="ECO:0000256" key="3">
    <source>
        <dbReference type="ARBA" id="ARBA00022741"/>
    </source>
</evidence>
<gene>
    <name evidence="10" type="ORF">COU00_01115</name>
</gene>
<dbReference type="GO" id="GO:0005886">
    <property type="term" value="C:plasma membrane"/>
    <property type="evidence" value="ECO:0007669"/>
    <property type="project" value="UniProtKB-SubCell"/>
</dbReference>
<dbReference type="PROSITE" id="PS00211">
    <property type="entry name" value="ABC_TRANSPORTER_1"/>
    <property type="match status" value="1"/>
</dbReference>
<keyword evidence="5 7" id="KW-1133">Transmembrane helix</keyword>
<reference evidence="11" key="1">
    <citation type="submission" date="2017-09" db="EMBL/GenBank/DDBJ databases">
        <title>Depth-based differentiation of microbial function through sediment-hosted aquifers and enrichment of novel symbionts in the deep terrestrial subsurface.</title>
        <authorList>
            <person name="Probst A.J."/>
            <person name="Ladd B."/>
            <person name="Jarett J.K."/>
            <person name="Geller-Mcgrath D.E."/>
            <person name="Sieber C.M.K."/>
            <person name="Emerson J.B."/>
            <person name="Anantharaman K."/>
            <person name="Thomas B.C."/>
            <person name="Malmstrom R."/>
            <person name="Stieglmeier M."/>
            <person name="Klingl A."/>
            <person name="Woyke T."/>
            <person name="Ryan C.M."/>
            <person name="Banfield J.F."/>
        </authorList>
    </citation>
    <scope>NUCLEOTIDE SEQUENCE [LARGE SCALE GENOMIC DNA]</scope>
</reference>
<evidence type="ECO:0000256" key="7">
    <source>
        <dbReference type="SAM" id="Phobius"/>
    </source>
</evidence>
<feature type="transmembrane region" description="Helical" evidence="7">
    <location>
        <begin position="21"/>
        <end position="40"/>
    </location>
</feature>
<evidence type="ECO:0000313" key="10">
    <source>
        <dbReference type="EMBL" id="PIT94046.1"/>
    </source>
</evidence>
<evidence type="ECO:0000256" key="4">
    <source>
        <dbReference type="ARBA" id="ARBA00022840"/>
    </source>
</evidence>
<comment type="subcellular location">
    <subcellularLocation>
        <location evidence="1">Cell membrane</location>
        <topology evidence="1">Multi-pass membrane protein</topology>
    </subcellularLocation>
</comment>
<dbReference type="Gene3D" id="3.40.50.300">
    <property type="entry name" value="P-loop containing nucleotide triphosphate hydrolases"/>
    <property type="match status" value="1"/>
</dbReference>
<feature type="domain" description="ABC transporter" evidence="8">
    <location>
        <begin position="338"/>
        <end position="573"/>
    </location>
</feature>
<evidence type="ECO:0000256" key="6">
    <source>
        <dbReference type="ARBA" id="ARBA00023136"/>
    </source>
</evidence>
<dbReference type="InterPro" id="IPR003593">
    <property type="entry name" value="AAA+_ATPase"/>
</dbReference>
<dbReference type="InterPro" id="IPR017871">
    <property type="entry name" value="ABC_transporter-like_CS"/>
</dbReference>
<proteinExistence type="predicted"/>
<evidence type="ECO:0008006" key="12">
    <source>
        <dbReference type="Google" id="ProtNLM"/>
    </source>
</evidence>
<dbReference type="Proteomes" id="UP000229335">
    <property type="component" value="Unassembled WGS sequence"/>
</dbReference>
<sequence length="581" mass="66829">MATFWKNLWQLIEPSQKRIKVLVFLLAIYELIKLVAPYLLKIIIDTLNATGIEEIKLLLWLAGGMLVAEEIQSYLEWISNRLILKITLDVDYYLPTNAQKKMMFLSLGYHERENTGNKITKVQRGVEHIVSLLENLFWEVVPTCLQLIFTLGTLFFIDWRFGLAFLLFFPSFIYLTYRVNYKLKSRRQVLHQKWEEASGKMAQSILNINTVQSFVQEKRETREYQGIRDKIKENEKYVWNKVMDFVMARDLIVNSGRLTILTLGIWLVSRGATTIGTLVFVFTISEKAFFSMFRLSRFYDRIEHSVEPVERFMKLFQEESEIKNPEHGLKPKDIRGEIEFKNVTFIYKESKVKALKNVNFKITAGNSAAFVGPSGGGKTTIARLIYHHYNPRQGAALLDGHDLREYDLYYFREQIAIVPQEAEIFNASVRDNIAYANPRASFGEIKKAARIANAEEFIKTLKNGYDTDVGERGIRLSGGQRQRIGIARAILANPKILIFDEATSNLDSQSEKLIQEAMERVSERRTVIMIAHRLSTIRHADQIFVLDGGELVEQGNHEELSNVKGGLYAKLLKLQGSGDVD</sequence>
<dbReference type="EMBL" id="PFAS01000014">
    <property type="protein sequence ID" value="PIT94046.1"/>
    <property type="molecule type" value="Genomic_DNA"/>
</dbReference>
<dbReference type="Gene3D" id="1.20.1560.10">
    <property type="entry name" value="ABC transporter type 1, transmembrane domain"/>
    <property type="match status" value="1"/>
</dbReference>
<dbReference type="PROSITE" id="PS50929">
    <property type="entry name" value="ABC_TM1F"/>
    <property type="match status" value="1"/>
</dbReference>
<name>A0A2M6WMR3_9BACT</name>
<dbReference type="InterPro" id="IPR011527">
    <property type="entry name" value="ABC1_TM_dom"/>
</dbReference>
<evidence type="ECO:0000256" key="5">
    <source>
        <dbReference type="ARBA" id="ARBA00022989"/>
    </source>
</evidence>
<dbReference type="PANTHER" id="PTHR43394">
    <property type="entry name" value="ATP-DEPENDENT PERMEASE MDL1, MITOCHONDRIAL"/>
    <property type="match status" value="1"/>
</dbReference>
<protein>
    <recommendedName>
        <fullName evidence="12">ABC transporter ATP-binding protein</fullName>
    </recommendedName>
</protein>
<dbReference type="SUPFAM" id="SSF90123">
    <property type="entry name" value="ABC transporter transmembrane region"/>
    <property type="match status" value="1"/>
</dbReference>
<dbReference type="Pfam" id="PF00664">
    <property type="entry name" value="ABC_membrane"/>
    <property type="match status" value="1"/>
</dbReference>
<evidence type="ECO:0000256" key="1">
    <source>
        <dbReference type="ARBA" id="ARBA00004651"/>
    </source>
</evidence>
<keyword evidence="4" id="KW-0067">ATP-binding</keyword>
<dbReference type="PANTHER" id="PTHR43394:SF1">
    <property type="entry name" value="ATP-BINDING CASSETTE SUB-FAMILY B MEMBER 10, MITOCHONDRIAL"/>
    <property type="match status" value="1"/>
</dbReference>
<dbReference type="FunFam" id="3.40.50.300:FF:000218">
    <property type="entry name" value="Multidrug ABC transporter ATP-binding protein"/>
    <property type="match status" value="1"/>
</dbReference>
<dbReference type="PROSITE" id="PS50893">
    <property type="entry name" value="ABC_TRANSPORTER_2"/>
    <property type="match status" value="1"/>
</dbReference>
<dbReference type="InterPro" id="IPR036640">
    <property type="entry name" value="ABC1_TM_sf"/>
</dbReference>
<keyword evidence="6 7" id="KW-0472">Membrane</keyword>
<dbReference type="CDD" id="cd07346">
    <property type="entry name" value="ABC_6TM_exporters"/>
    <property type="match status" value="1"/>
</dbReference>
<accession>A0A2M6WMR3</accession>
<dbReference type="InterPro" id="IPR039421">
    <property type="entry name" value="Type_1_exporter"/>
</dbReference>
<evidence type="ECO:0000259" key="8">
    <source>
        <dbReference type="PROSITE" id="PS50893"/>
    </source>
</evidence>
<dbReference type="AlphaFoldDB" id="A0A2M6WMR3"/>
<dbReference type="InterPro" id="IPR027417">
    <property type="entry name" value="P-loop_NTPase"/>
</dbReference>
<dbReference type="Pfam" id="PF00005">
    <property type="entry name" value="ABC_tran"/>
    <property type="match status" value="1"/>
</dbReference>
<keyword evidence="2 7" id="KW-0812">Transmembrane</keyword>
<evidence type="ECO:0000259" key="9">
    <source>
        <dbReference type="PROSITE" id="PS50929"/>
    </source>
</evidence>
<evidence type="ECO:0000313" key="11">
    <source>
        <dbReference type="Proteomes" id="UP000229335"/>
    </source>
</evidence>
<comment type="caution">
    <text evidence="10">The sequence shown here is derived from an EMBL/GenBank/DDBJ whole genome shotgun (WGS) entry which is preliminary data.</text>
</comment>
<dbReference type="GO" id="GO:0015421">
    <property type="term" value="F:ABC-type oligopeptide transporter activity"/>
    <property type="evidence" value="ECO:0007669"/>
    <property type="project" value="TreeGrafter"/>
</dbReference>
<feature type="domain" description="ABC transmembrane type-1" evidence="9">
    <location>
        <begin position="21"/>
        <end position="304"/>
    </location>
</feature>
<keyword evidence="3" id="KW-0547">Nucleotide-binding</keyword>
<dbReference type="InterPro" id="IPR003439">
    <property type="entry name" value="ABC_transporter-like_ATP-bd"/>
</dbReference>
<organism evidence="10 11">
    <name type="scientific">Candidatus Falkowbacteria bacterium CG10_big_fil_rev_8_21_14_0_10_43_11</name>
    <dbReference type="NCBI Taxonomy" id="1974568"/>
    <lineage>
        <taxon>Bacteria</taxon>
        <taxon>Candidatus Falkowiibacteriota</taxon>
    </lineage>
</organism>